<dbReference type="InterPro" id="IPR024987">
    <property type="entry name" value="DUF3889"/>
</dbReference>
<reference evidence="2 3" key="1">
    <citation type="submission" date="2019-11" db="EMBL/GenBank/DDBJ databases">
        <title>Bacillus idriensis genome.</title>
        <authorList>
            <person name="Konopka E.N."/>
            <person name="Newman J.D."/>
        </authorList>
    </citation>
    <scope>NUCLEOTIDE SEQUENCE [LARGE SCALE GENOMIC DNA]</scope>
    <source>
        <strain evidence="2 3">DSM 19097</strain>
    </source>
</reference>
<feature type="chain" id="PRO_5026320140" evidence="1">
    <location>
        <begin position="37"/>
        <end position="117"/>
    </location>
</feature>
<dbReference type="Gene3D" id="3.10.450.390">
    <property type="entry name" value="Protein of unknown function DUF3889"/>
    <property type="match status" value="1"/>
</dbReference>
<accession>A0A6I2MDX4</accession>
<evidence type="ECO:0000256" key="1">
    <source>
        <dbReference type="SAM" id="SignalP"/>
    </source>
</evidence>
<proteinExistence type="predicted"/>
<feature type="signal peptide" evidence="1">
    <location>
        <begin position="1"/>
        <end position="36"/>
    </location>
</feature>
<organism evidence="2 3">
    <name type="scientific">Metabacillus idriensis</name>
    <dbReference type="NCBI Taxonomy" id="324768"/>
    <lineage>
        <taxon>Bacteria</taxon>
        <taxon>Bacillati</taxon>
        <taxon>Bacillota</taxon>
        <taxon>Bacilli</taxon>
        <taxon>Bacillales</taxon>
        <taxon>Bacillaceae</taxon>
        <taxon>Metabacillus</taxon>
    </lineage>
</organism>
<dbReference type="AlphaFoldDB" id="A0A6I2MDX4"/>
<name>A0A6I2MDX4_9BACI</name>
<keyword evidence="3" id="KW-1185">Reference proteome</keyword>
<dbReference type="EMBL" id="WKKF01000013">
    <property type="protein sequence ID" value="MRX56535.1"/>
    <property type="molecule type" value="Genomic_DNA"/>
</dbReference>
<sequence>MKKKEGIVKMKRWLNILLIFCLAGSSLTAFSVQAQAETKVLSYEEYGRVAMRKTMEKYPDAQITDYLHVGKKRKTTTSIETFKLTLKEKDKTFQVFVFVEYNEKTKKVVKVTFEKAG</sequence>
<evidence type="ECO:0000313" key="2">
    <source>
        <dbReference type="EMBL" id="MRX56535.1"/>
    </source>
</evidence>
<evidence type="ECO:0000313" key="3">
    <source>
        <dbReference type="Proteomes" id="UP000441585"/>
    </source>
</evidence>
<gene>
    <name evidence="2" type="ORF">GJU41_21535</name>
</gene>
<keyword evidence="1" id="KW-0732">Signal</keyword>
<comment type="caution">
    <text evidence="2">The sequence shown here is derived from an EMBL/GenBank/DDBJ whole genome shotgun (WGS) entry which is preliminary data.</text>
</comment>
<protein>
    <submittedName>
        <fullName evidence="2">DUF3889 domain-containing protein</fullName>
    </submittedName>
</protein>
<dbReference type="Pfam" id="PF13028">
    <property type="entry name" value="DUF3889"/>
    <property type="match status" value="1"/>
</dbReference>
<dbReference type="Proteomes" id="UP000441585">
    <property type="component" value="Unassembled WGS sequence"/>
</dbReference>